<evidence type="ECO:0000256" key="1">
    <source>
        <dbReference type="SAM" id="MobiDB-lite"/>
    </source>
</evidence>
<reference evidence="2 3" key="1">
    <citation type="submission" date="2020-08" db="EMBL/GenBank/DDBJ databases">
        <title>Edaphobacter telluris sp. nov. and Acidobacterium dinghuensis sp. nov., two acidobacteria isolated from forest soil.</title>
        <authorList>
            <person name="Fu J."/>
            <person name="Qiu L."/>
        </authorList>
    </citation>
    <scope>NUCLEOTIDE SEQUENCE [LARGE SCALE GENOMIC DNA]</scope>
    <source>
        <strain evidence="2">4Y35</strain>
    </source>
</reference>
<dbReference type="EMBL" id="CP060394">
    <property type="protein sequence ID" value="QNI31843.1"/>
    <property type="molecule type" value="Genomic_DNA"/>
</dbReference>
<dbReference type="Proteomes" id="UP000515312">
    <property type="component" value="Chromosome"/>
</dbReference>
<name>A0A7G8BH23_9BACT</name>
<keyword evidence="3" id="KW-1185">Reference proteome</keyword>
<proteinExistence type="predicted"/>
<feature type="region of interest" description="Disordered" evidence="1">
    <location>
        <begin position="102"/>
        <end position="127"/>
    </location>
</feature>
<accession>A0A7G8BH23</accession>
<gene>
    <name evidence="2" type="ORF">H7849_22870</name>
</gene>
<organism evidence="2 3">
    <name type="scientific">Alloacidobacterium dinghuense</name>
    <dbReference type="NCBI Taxonomy" id="2763107"/>
    <lineage>
        <taxon>Bacteria</taxon>
        <taxon>Pseudomonadati</taxon>
        <taxon>Acidobacteriota</taxon>
        <taxon>Terriglobia</taxon>
        <taxon>Terriglobales</taxon>
        <taxon>Acidobacteriaceae</taxon>
        <taxon>Alloacidobacterium</taxon>
    </lineage>
</organism>
<evidence type="ECO:0000313" key="3">
    <source>
        <dbReference type="Proteomes" id="UP000515312"/>
    </source>
</evidence>
<dbReference type="KEGG" id="adin:H7849_22870"/>
<sequence length="127" mass="14545">MPEETLPPDTVLIAHATVHLANGESFDLLPFESREDVKSRVTDLMENWAKSGFLLRGRYVYPWHQVARIEVTSVEEMSSAESEQRLIDWEINDQYGLQQGFWKTKKAREKKDETKEEGAEGQPHAAG</sequence>
<protein>
    <submittedName>
        <fullName evidence="2">Uncharacterized protein</fullName>
    </submittedName>
</protein>
<evidence type="ECO:0000313" key="2">
    <source>
        <dbReference type="EMBL" id="QNI31843.1"/>
    </source>
</evidence>
<dbReference type="RefSeq" id="WP_186742801.1">
    <property type="nucleotide sequence ID" value="NZ_CP060394.1"/>
</dbReference>
<feature type="compositionally biased region" description="Basic and acidic residues" evidence="1">
    <location>
        <begin position="109"/>
        <end position="118"/>
    </location>
</feature>
<dbReference type="AlphaFoldDB" id="A0A7G8BH23"/>